<proteinExistence type="predicted"/>
<sequence>MADITIRDVVDCELGFADAARCYVWANISAPDLRWLDHVEETTGMKLRDVFNGSTFAHVVIGGTGVPIGLFGILPGNHEAEGKVWVVGTKAFSRHADAIGAKARTVFDGLLEHRYASLWNTFASDRPRIVRFLKEAGFSRVSVIPSLPGKCVQLYARFSA</sequence>
<name>A0AAD1D5H7_SPHMI</name>
<evidence type="ECO:0000313" key="4">
    <source>
        <dbReference type="Proteomes" id="UP000276029"/>
    </source>
</evidence>
<dbReference type="EMBL" id="AP018711">
    <property type="protein sequence ID" value="BBE33829.1"/>
    <property type="molecule type" value="Genomic_DNA"/>
</dbReference>
<keyword evidence="4" id="KW-1185">Reference proteome</keyword>
<dbReference type="EMBL" id="RBWX01000007">
    <property type="protein sequence ID" value="RKS90912.1"/>
    <property type="molecule type" value="Genomic_DNA"/>
</dbReference>
<dbReference type="Proteomes" id="UP000276029">
    <property type="component" value="Unassembled WGS sequence"/>
</dbReference>
<dbReference type="KEGG" id="smic:SmB9_14870"/>
<protein>
    <submittedName>
        <fullName evidence="1">Uncharacterized protein</fullName>
    </submittedName>
</protein>
<dbReference type="AlphaFoldDB" id="A0AAD1D5H7"/>
<reference evidence="1 3" key="1">
    <citation type="submission" date="2018-06" db="EMBL/GenBank/DDBJ databases">
        <title>Complete Genome Sequence of the Microcystin-Degrading Bacterium Sphingosinicella microcystinivorans Strain B-9.</title>
        <authorList>
            <person name="Jin H."/>
            <person name="Nishizawa T."/>
            <person name="Guo Y."/>
            <person name="Nishizawa A."/>
            <person name="Park H."/>
            <person name="Kato H."/>
            <person name="Tsuji K."/>
            <person name="Harada K."/>
        </authorList>
    </citation>
    <scope>NUCLEOTIDE SEQUENCE [LARGE SCALE GENOMIC DNA]</scope>
    <source>
        <strain evidence="1 3">B9</strain>
    </source>
</reference>
<gene>
    <name evidence="2" type="ORF">DFR51_0456</name>
    <name evidence="1" type="ORF">SmB9_14870</name>
</gene>
<dbReference type="RefSeq" id="WP_121047418.1">
    <property type="nucleotide sequence ID" value="NZ_AP018711.1"/>
</dbReference>
<reference evidence="2 4" key="2">
    <citation type="submission" date="2018-10" db="EMBL/GenBank/DDBJ databases">
        <title>Genomic Encyclopedia of Type Strains, Phase IV (KMG-IV): sequencing the most valuable type-strain genomes for metagenomic binning, comparative biology and taxonomic classification.</title>
        <authorList>
            <person name="Goeker M."/>
        </authorList>
    </citation>
    <scope>NUCLEOTIDE SEQUENCE [LARGE SCALE GENOMIC DNA]</scope>
    <source>
        <strain evidence="2 4">DSM 19791</strain>
    </source>
</reference>
<dbReference type="Proteomes" id="UP000275727">
    <property type="component" value="Chromosome"/>
</dbReference>
<evidence type="ECO:0000313" key="2">
    <source>
        <dbReference type="EMBL" id="RKS90912.1"/>
    </source>
</evidence>
<accession>A0AAD1D5H7</accession>
<evidence type="ECO:0000313" key="3">
    <source>
        <dbReference type="Proteomes" id="UP000275727"/>
    </source>
</evidence>
<evidence type="ECO:0000313" key="1">
    <source>
        <dbReference type="EMBL" id="BBE33829.1"/>
    </source>
</evidence>
<organism evidence="1 3">
    <name type="scientific">Sphingosinicella microcystinivorans</name>
    <dbReference type="NCBI Taxonomy" id="335406"/>
    <lineage>
        <taxon>Bacteria</taxon>
        <taxon>Pseudomonadati</taxon>
        <taxon>Pseudomonadota</taxon>
        <taxon>Alphaproteobacteria</taxon>
        <taxon>Sphingomonadales</taxon>
        <taxon>Sphingosinicellaceae</taxon>
        <taxon>Sphingosinicella</taxon>
    </lineage>
</organism>